<gene>
    <name evidence="2" type="ORF">MA04_04243</name>
</gene>
<protein>
    <submittedName>
        <fullName evidence="2">Uncharacterized protein</fullName>
    </submittedName>
</protein>
<name>A0ABT2R579_9GAMM</name>
<evidence type="ECO:0000313" key="3">
    <source>
        <dbReference type="Proteomes" id="UP001064106"/>
    </source>
</evidence>
<organism evidence="2 3">
    <name type="scientific">Alloalcanivorax balearicus MACL04</name>
    <dbReference type="NCBI Taxonomy" id="1177182"/>
    <lineage>
        <taxon>Bacteria</taxon>
        <taxon>Pseudomonadati</taxon>
        <taxon>Pseudomonadota</taxon>
        <taxon>Gammaproteobacteria</taxon>
        <taxon>Oceanospirillales</taxon>
        <taxon>Alcanivoracaceae</taxon>
        <taxon>Alloalcanivorax</taxon>
    </lineage>
</organism>
<comment type="caution">
    <text evidence="2">The sequence shown here is derived from an EMBL/GenBank/DDBJ whole genome shotgun (WGS) entry which is preliminary data.</text>
</comment>
<dbReference type="InterPro" id="IPR049802">
    <property type="entry name" value="RhsC-like_FIX"/>
</dbReference>
<dbReference type="EMBL" id="ARXS01000051">
    <property type="protein sequence ID" value="MCU5784943.1"/>
    <property type="molecule type" value="Genomic_DNA"/>
</dbReference>
<accession>A0ABT2R579</accession>
<sequence length="547" mass="61802">MSPPGNGPATEQELRDALAFLTDTYVRFDEGRRDVAIWLWEAIQGDFNLDRSTGQVTFDAAISMIPVVDQICDVRDIIANCMHLNEDSSDKWSWIALCLTLIGLIPSLGSLLKGVLKIFFLFVRRFGGRQLATAIEEAMTWVITFLRKKEVEQYWKALKIDDIFGYLADETRKLKGRVDPGSLTRAFDTGIAKFRELTDKVKLVPVVGARAQAVLETVLKIRRQFDNYVGEAIAPIQEVLDQIIRRLDAEHLLYRGARVNTLNVHFRGTLPQTKAVTLMRQSDPPPRWLKEGEPPHPGLNPKDGDLMDDLRGDWLDLLEEKRLTNSDFPMLSDRQITTFHRVRPDVLEGPQKLYRVTSPSNGAAGDCWMLEEDFMKLMKQAEDPKSDWRQFLAVWPQWNPNGQFVVLDIPAGGRVNVWRGPAASQVLEQVPEMEGKYLEGGWEQIVIMTADQGNPTGTVSDTFRFFRQSDDMSGRLDPTELDYSAFKDLPEAEKARHVSLREAVNDPRIQGPYDTGWGTTDFDAQLEDVKLGLPNLPGQVTKQGDGS</sequence>
<keyword evidence="3" id="KW-1185">Reference proteome</keyword>
<dbReference type="Proteomes" id="UP001064106">
    <property type="component" value="Unassembled WGS sequence"/>
</dbReference>
<reference evidence="2" key="1">
    <citation type="submission" date="2012-09" db="EMBL/GenBank/DDBJ databases">
        <title>Genome Sequence of alkane-degrading Bacterium Alcanivorax balearicus MACL04.</title>
        <authorList>
            <person name="Lai Q."/>
            <person name="Shao Z."/>
        </authorList>
    </citation>
    <scope>NUCLEOTIDE SEQUENCE</scope>
    <source>
        <strain evidence="2">MACL04</strain>
    </source>
</reference>
<feature type="region of interest" description="Disordered" evidence="1">
    <location>
        <begin position="282"/>
        <end position="305"/>
    </location>
</feature>
<dbReference type="CDD" id="cd20746">
    <property type="entry name" value="FIX_Ntox15_NUC_DUF4112_RhsA-like"/>
    <property type="match status" value="1"/>
</dbReference>
<evidence type="ECO:0000313" key="2">
    <source>
        <dbReference type="EMBL" id="MCU5784943.1"/>
    </source>
</evidence>
<evidence type="ECO:0000256" key="1">
    <source>
        <dbReference type="SAM" id="MobiDB-lite"/>
    </source>
</evidence>
<dbReference type="RefSeq" id="WP_262462791.1">
    <property type="nucleotide sequence ID" value="NZ_ARXS01000051.1"/>
</dbReference>
<proteinExistence type="predicted"/>